<sequence>MLDRVSLAIHPGGGVARLGLAPLLVEASGRLGGLAVDNPFADDWIAVLPGMTGQQ</sequence>
<dbReference type="EMBL" id="JABBZE010000387">
    <property type="protein sequence ID" value="NMU92553.1"/>
    <property type="molecule type" value="Genomic_DNA"/>
</dbReference>
<proteinExistence type="predicted"/>
<dbReference type="Proteomes" id="UP000542405">
    <property type="component" value="Unassembled WGS sequence"/>
</dbReference>
<evidence type="ECO:0000313" key="1">
    <source>
        <dbReference type="EMBL" id="NMU92553.1"/>
    </source>
</evidence>
<evidence type="ECO:0000313" key="2">
    <source>
        <dbReference type="Proteomes" id="UP000542405"/>
    </source>
</evidence>
<accession>A0A848NPW6</accession>
<feature type="non-terminal residue" evidence="1">
    <location>
        <position position="55"/>
    </location>
</feature>
<gene>
    <name evidence="1" type="ORF">HGQ98_23425</name>
</gene>
<reference evidence="1 2" key="1">
    <citation type="submission" date="2020-04" db="EMBL/GenBank/DDBJ databases">
        <title>Achromobacter ruhlandii genome sequencing and assembly.</title>
        <authorList>
            <person name="Martins R.C.R."/>
            <person name="Perdigao-Neto L.V."/>
            <person name="Levin A.S.S."/>
            <person name="Costa S.F."/>
        </authorList>
    </citation>
    <scope>NUCLEOTIDE SEQUENCE [LARGE SCALE GENOMIC DNA]</scope>
    <source>
        <strain evidence="1 2">9035ralo</strain>
    </source>
</reference>
<name>A0A848NPW6_9BURK</name>
<dbReference type="AlphaFoldDB" id="A0A848NPW6"/>
<comment type="caution">
    <text evidence="1">The sequence shown here is derived from an EMBL/GenBank/DDBJ whole genome shotgun (WGS) entry which is preliminary data.</text>
</comment>
<protein>
    <submittedName>
        <fullName evidence="1">NAD(P)/FAD-dependent oxidoreductase</fullName>
    </submittedName>
</protein>
<organism evidence="1 2">
    <name type="scientific">Achromobacter ruhlandii</name>
    <dbReference type="NCBI Taxonomy" id="72557"/>
    <lineage>
        <taxon>Bacteria</taxon>
        <taxon>Pseudomonadati</taxon>
        <taxon>Pseudomonadota</taxon>
        <taxon>Betaproteobacteria</taxon>
        <taxon>Burkholderiales</taxon>
        <taxon>Alcaligenaceae</taxon>
        <taxon>Achromobacter</taxon>
    </lineage>
</organism>